<dbReference type="InterPro" id="IPR032675">
    <property type="entry name" value="LRR_dom_sf"/>
</dbReference>
<gene>
    <name evidence="4" type="ORF">SEVIR_2G019200v2</name>
</gene>
<dbReference type="Pfam" id="PF00646">
    <property type="entry name" value="F-box"/>
    <property type="match status" value="1"/>
</dbReference>
<dbReference type="InterPro" id="IPR001810">
    <property type="entry name" value="F-box_dom"/>
</dbReference>
<reference evidence="4" key="1">
    <citation type="submission" date="2019-03" db="EMBL/GenBank/DDBJ databases">
        <title>WGS assembly of Setaria viridis.</title>
        <authorList>
            <person name="Huang P."/>
            <person name="Jenkins J."/>
            <person name="Grimwood J."/>
            <person name="Barry K."/>
            <person name="Healey A."/>
            <person name="Mamidi S."/>
            <person name="Sreedasyam A."/>
            <person name="Shu S."/>
            <person name="Feldman M."/>
            <person name="Wu J."/>
            <person name="Yu Y."/>
            <person name="Chen C."/>
            <person name="Johnson J."/>
            <person name="Rokhsar D."/>
            <person name="Baxter I."/>
            <person name="Schmutz J."/>
            <person name="Brutnell T."/>
            <person name="Kellogg E."/>
        </authorList>
    </citation>
    <scope>NUCLEOTIDE SEQUENCE [LARGE SCALE GENOMIC DNA]</scope>
</reference>
<feature type="domain" description="FBD" evidence="2">
    <location>
        <begin position="351"/>
        <end position="392"/>
    </location>
</feature>
<feature type="domain" description="F-box" evidence="1">
    <location>
        <begin position="22"/>
        <end position="63"/>
    </location>
</feature>
<dbReference type="InterPro" id="IPR053781">
    <property type="entry name" value="F-box_AtFBL13-like"/>
</dbReference>
<dbReference type="InterPro" id="IPR036047">
    <property type="entry name" value="F-box-like_dom_sf"/>
</dbReference>
<accession>A0A4U6VKJ4</accession>
<dbReference type="SUPFAM" id="SSF52047">
    <property type="entry name" value="RNI-like"/>
    <property type="match status" value="1"/>
</dbReference>
<dbReference type="Pfam" id="PF24758">
    <property type="entry name" value="LRR_At5g56370"/>
    <property type="match status" value="1"/>
</dbReference>
<evidence type="ECO:0000313" key="5">
    <source>
        <dbReference type="Proteomes" id="UP000298652"/>
    </source>
</evidence>
<dbReference type="InterPro" id="IPR055411">
    <property type="entry name" value="LRR_FXL15/At3g58940/PEG3-like"/>
</dbReference>
<dbReference type="InterPro" id="IPR006566">
    <property type="entry name" value="FBD"/>
</dbReference>
<evidence type="ECO:0000259" key="2">
    <source>
        <dbReference type="Pfam" id="PF08387"/>
    </source>
</evidence>
<dbReference type="Pfam" id="PF08387">
    <property type="entry name" value="FBD"/>
    <property type="match status" value="1"/>
</dbReference>
<name>A0A4U6VKJ4_SETVI</name>
<evidence type="ECO:0000259" key="3">
    <source>
        <dbReference type="Pfam" id="PF24758"/>
    </source>
</evidence>
<organism evidence="4 5">
    <name type="scientific">Setaria viridis</name>
    <name type="common">Green bristlegrass</name>
    <name type="synonym">Setaria italica subsp. viridis</name>
    <dbReference type="NCBI Taxonomy" id="4556"/>
    <lineage>
        <taxon>Eukaryota</taxon>
        <taxon>Viridiplantae</taxon>
        <taxon>Streptophyta</taxon>
        <taxon>Embryophyta</taxon>
        <taxon>Tracheophyta</taxon>
        <taxon>Spermatophyta</taxon>
        <taxon>Magnoliopsida</taxon>
        <taxon>Liliopsida</taxon>
        <taxon>Poales</taxon>
        <taxon>Poaceae</taxon>
        <taxon>PACMAD clade</taxon>
        <taxon>Panicoideae</taxon>
        <taxon>Panicodae</taxon>
        <taxon>Paniceae</taxon>
        <taxon>Cenchrinae</taxon>
        <taxon>Setaria</taxon>
    </lineage>
</organism>
<dbReference type="OMA" id="YVRIEDY"/>
<dbReference type="InterPro" id="IPR055302">
    <property type="entry name" value="F-box_dom-containing"/>
</dbReference>
<evidence type="ECO:0000259" key="1">
    <source>
        <dbReference type="Pfam" id="PF00646"/>
    </source>
</evidence>
<dbReference type="Gene3D" id="3.80.10.10">
    <property type="entry name" value="Ribonuclease Inhibitor"/>
    <property type="match status" value="1"/>
</dbReference>
<dbReference type="SUPFAM" id="SSF81383">
    <property type="entry name" value="F-box domain"/>
    <property type="match status" value="1"/>
</dbReference>
<dbReference type="CDD" id="cd22160">
    <property type="entry name" value="F-box_AtFBL13-like"/>
    <property type="match status" value="1"/>
</dbReference>
<evidence type="ECO:0000313" key="4">
    <source>
        <dbReference type="EMBL" id="TKW30191.1"/>
    </source>
</evidence>
<proteinExistence type="predicted"/>
<sequence length="459" mass="51537">MGVITRAKKRRLEEEQELVDRISRLPDGILGDIVSLLPTKDGARTQVLSSRWRHIWRSAPLNFDIYGNPVREIYSILSSHPGPGRRFTIDMRYVRIEDYAAAAAAAATLGAWLWCPALNSLQELEFYLGRPPDIPPLPASVRRFSCTLRVASFGGCSFPDGNASALQLPLLNQLSLVSVRISETSLHSLLAGCPVLESLLLNDTKGFPRVQIMSTSLRSIGVCSSSGKDRLRQLIIEDAPSLERLLIFKCMKMEISVISAPKLKILGKLSSIQFGTTTFQGSSIVTLTTVVCSVKVLALTDVNLSLDAAINLIKCFSCLEKLYIQIWERQIRGIVNTQILLVPLNRKYSNLIGTLDIRLKKIVLSYYQGNKSHVNFASFFVSNATVLESMRFELDDRNVRSVWIERQRRLLQIEKRASRGAQFYFVSRNKSIGSFCHMSAEQEQVHDLSTADPFERFHN</sequence>
<dbReference type="EMBL" id="CM016553">
    <property type="protein sequence ID" value="TKW30191.1"/>
    <property type="molecule type" value="Genomic_DNA"/>
</dbReference>
<dbReference type="Gramene" id="TKW30191">
    <property type="protein sequence ID" value="TKW30191"/>
    <property type="gene ID" value="SEVIR_2G019200v2"/>
</dbReference>
<dbReference type="PANTHER" id="PTHR32141">
    <property type="match status" value="1"/>
</dbReference>
<protein>
    <submittedName>
        <fullName evidence="4">Uncharacterized protein</fullName>
    </submittedName>
</protein>
<keyword evidence="5" id="KW-1185">Reference proteome</keyword>
<dbReference type="PANTHER" id="PTHR32141:SF168">
    <property type="entry name" value="OS12G0595200 PROTEIN"/>
    <property type="match status" value="1"/>
</dbReference>
<dbReference type="AlphaFoldDB" id="A0A4U6VKJ4"/>
<dbReference type="Proteomes" id="UP000298652">
    <property type="component" value="Chromosome 2"/>
</dbReference>
<feature type="domain" description="F-box/LRR-repeat protein 15/At3g58940/PEG3-like LRR" evidence="3">
    <location>
        <begin position="110"/>
        <end position="324"/>
    </location>
</feature>